<feature type="signal peptide" evidence="1">
    <location>
        <begin position="1"/>
        <end position="23"/>
    </location>
</feature>
<dbReference type="EMBL" id="BLLF01005413">
    <property type="protein sequence ID" value="GFH31167.1"/>
    <property type="molecule type" value="Genomic_DNA"/>
</dbReference>
<feature type="non-terminal residue" evidence="2">
    <location>
        <position position="1"/>
    </location>
</feature>
<evidence type="ECO:0000313" key="2">
    <source>
        <dbReference type="EMBL" id="GFH31167.1"/>
    </source>
</evidence>
<feature type="non-terminal residue" evidence="2">
    <location>
        <position position="72"/>
    </location>
</feature>
<evidence type="ECO:0000256" key="1">
    <source>
        <dbReference type="SAM" id="SignalP"/>
    </source>
</evidence>
<evidence type="ECO:0000313" key="3">
    <source>
        <dbReference type="Proteomes" id="UP000485058"/>
    </source>
</evidence>
<protein>
    <submittedName>
        <fullName evidence="2">Uncharacterized protein</fullName>
    </submittedName>
</protein>
<proteinExistence type="predicted"/>
<feature type="chain" id="PRO_5025600870" evidence="1">
    <location>
        <begin position="24"/>
        <end position="72"/>
    </location>
</feature>
<keyword evidence="1" id="KW-0732">Signal</keyword>
<gene>
    <name evidence="2" type="ORF">HaLaN_30151</name>
</gene>
<dbReference type="AlphaFoldDB" id="A0A6A0AH33"/>
<dbReference type="Proteomes" id="UP000485058">
    <property type="component" value="Unassembled WGS sequence"/>
</dbReference>
<organism evidence="2 3">
    <name type="scientific">Haematococcus lacustris</name>
    <name type="common">Green alga</name>
    <name type="synonym">Haematococcus pluvialis</name>
    <dbReference type="NCBI Taxonomy" id="44745"/>
    <lineage>
        <taxon>Eukaryota</taxon>
        <taxon>Viridiplantae</taxon>
        <taxon>Chlorophyta</taxon>
        <taxon>core chlorophytes</taxon>
        <taxon>Chlorophyceae</taxon>
        <taxon>CS clade</taxon>
        <taxon>Chlamydomonadales</taxon>
        <taxon>Haematococcaceae</taxon>
        <taxon>Haematococcus</taxon>
    </lineage>
</organism>
<comment type="caution">
    <text evidence="2">The sequence shown here is derived from an EMBL/GenBank/DDBJ whole genome shotgun (WGS) entry which is preliminary data.</text>
</comment>
<reference evidence="2 3" key="1">
    <citation type="submission" date="2020-02" db="EMBL/GenBank/DDBJ databases">
        <title>Draft genome sequence of Haematococcus lacustris strain NIES-144.</title>
        <authorList>
            <person name="Morimoto D."/>
            <person name="Nakagawa S."/>
            <person name="Yoshida T."/>
            <person name="Sawayama S."/>
        </authorList>
    </citation>
    <scope>NUCLEOTIDE SEQUENCE [LARGE SCALE GENOMIC DNA]</scope>
    <source>
        <strain evidence="2 3">NIES-144</strain>
    </source>
</reference>
<sequence length="72" mass="7514">IQPLTGCVQLIEVLLAPLPLTLSPPAALPPQCCCHAVQLRLTGQLAEVTAAAGRWGVSLPRDQADKESCLAV</sequence>
<keyword evidence="3" id="KW-1185">Reference proteome</keyword>
<name>A0A6A0AH33_HAELA</name>
<accession>A0A6A0AH33</accession>